<dbReference type="Proteomes" id="UP001341840">
    <property type="component" value="Unassembled WGS sequence"/>
</dbReference>
<accession>A0ABU6V4X0</accession>
<name>A0ABU6V4X0_9FABA</name>
<evidence type="ECO:0000313" key="2">
    <source>
        <dbReference type="Proteomes" id="UP001341840"/>
    </source>
</evidence>
<evidence type="ECO:0000313" key="1">
    <source>
        <dbReference type="EMBL" id="MED6168660.1"/>
    </source>
</evidence>
<dbReference type="EMBL" id="JASCZI010151070">
    <property type="protein sequence ID" value="MED6168660.1"/>
    <property type="molecule type" value="Genomic_DNA"/>
</dbReference>
<reference evidence="1 2" key="1">
    <citation type="journal article" date="2023" name="Plants (Basel)">
        <title>Bridging the Gap: Combining Genomics and Transcriptomics Approaches to Understand Stylosanthes scabra, an Orphan Legume from the Brazilian Caatinga.</title>
        <authorList>
            <person name="Ferreira-Neto J.R.C."/>
            <person name="da Silva M.D."/>
            <person name="Binneck E."/>
            <person name="de Melo N.F."/>
            <person name="da Silva R.H."/>
            <person name="de Melo A.L.T.M."/>
            <person name="Pandolfi V."/>
            <person name="Bustamante F.O."/>
            <person name="Brasileiro-Vidal A.C."/>
            <person name="Benko-Iseppon A.M."/>
        </authorList>
    </citation>
    <scope>NUCLEOTIDE SEQUENCE [LARGE SCALE GENOMIC DNA]</scope>
    <source>
        <tissue evidence="1">Leaves</tissue>
    </source>
</reference>
<proteinExistence type="predicted"/>
<gene>
    <name evidence="1" type="ORF">PIB30_013644</name>
</gene>
<keyword evidence="2" id="KW-1185">Reference proteome</keyword>
<comment type="caution">
    <text evidence="1">The sequence shown here is derived from an EMBL/GenBank/DDBJ whole genome shotgun (WGS) entry which is preliminary data.</text>
</comment>
<organism evidence="1 2">
    <name type="scientific">Stylosanthes scabra</name>
    <dbReference type="NCBI Taxonomy" id="79078"/>
    <lineage>
        <taxon>Eukaryota</taxon>
        <taxon>Viridiplantae</taxon>
        <taxon>Streptophyta</taxon>
        <taxon>Embryophyta</taxon>
        <taxon>Tracheophyta</taxon>
        <taxon>Spermatophyta</taxon>
        <taxon>Magnoliopsida</taxon>
        <taxon>eudicotyledons</taxon>
        <taxon>Gunneridae</taxon>
        <taxon>Pentapetalae</taxon>
        <taxon>rosids</taxon>
        <taxon>fabids</taxon>
        <taxon>Fabales</taxon>
        <taxon>Fabaceae</taxon>
        <taxon>Papilionoideae</taxon>
        <taxon>50 kb inversion clade</taxon>
        <taxon>dalbergioids sensu lato</taxon>
        <taxon>Dalbergieae</taxon>
        <taxon>Pterocarpus clade</taxon>
        <taxon>Stylosanthes</taxon>
    </lineage>
</organism>
<sequence>MASSERLEAMVQGLEVIVQFLLEEAMISMKSVVFNIADNVLIRWQKKEYLSYWRLNFQRNKLYNLFHQVGHLKFNLTAKNKFKYAQRWLKMANDVGARRVNYKLVYY</sequence>
<protein>
    <submittedName>
        <fullName evidence="1">Uncharacterized protein</fullName>
    </submittedName>
</protein>